<feature type="domain" description="EGF-like" evidence="9">
    <location>
        <begin position="908"/>
        <end position="947"/>
    </location>
</feature>
<feature type="domain" description="EGF-like" evidence="9">
    <location>
        <begin position="1309"/>
        <end position="1349"/>
    </location>
</feature>
<name>A0A914YN66_9BILA</name>
<dbReference type="InterPro" id="IPR049883">
    <property type="entry name" value="NOTCH1_EGF-like"/>
</dbReference>
<feature type="compositionally biased region" description="Polar residues" evidence="7">
    <location>
        <begin position="182"/>
        <end position="193"/>
    </location>
</feature>
<evidence type="ECO:0000313" key="11">
    <source>
        <dbReference type="Proteomes" id="UP000887577"/>
    </source>
</evidence>
<dbReference type="PANTHER" id="PTHR24042:SF5">
    <property type="entry name" value="EGF-LIKE CALCIUM-BINDING DOMAIN-CONTAINING PROTEIN"/>
    <property type="match status" value="1"/>
</dbReference>
<dbReference type="PROSITE" id="PS01186">
    <property type="entry name" value="EGF_2"/>
    <property type="match status" value="13"/>
</dbReference>
<keyword evidence="2" id="KW-0732">Signal</keyword>
<feature type="compositionally biased region" description="Polar residues" evidence="7">
    <location>
        <begin position="94"/>
        <end position="118"/>
    </location>
</feature>
<evidence type="ECO:0000256" key="3">
    <source>
        <dbReference type="ARBA" id="ARBA00022737"/>
    </source>
</evidence>
<dbReference type="Gene3D" id="2.10.25.10">
    <property type="entry name" value="Laminin"/>
    <property type="match status" value="9"/>
</dbReference>
<dbReference type="Pfam" id="PF12947">
    <property type="entry name" value="EGF_3"/>
    <property type="match status" value="4"/>
</dbReference>
<dbReference type="SUPFAM" id="SSF57184">
    <property type="entry name" value="Growth factor receptor domain"/>
    <property type="match status" value="3"/>
</dbReference>
<evidence type="ECO:0000256" key="5">
    <source>
        <dbReference type="ARBA" id="ARBA00023180"/>
    </source>
</evidence>
<feature type="domain" description="EGF-like" evidence="9">
    <location>
        <begin position="727"/>
        <end position="768"/>
    </location>
</feature>
<dbReference type="Gene3D" id="2.90.20.10">
    <property type="entry name" value="Plasmodium vivax P25 domain"/>
    <property type="match status" value="1"/>
</dbReference>
<dbReference type="SMART" id="SM00241">
    <property type="entry name" value="ZP"/>
    <property type="match status" value="1"/>
</dbReference>
<evidence type="ECO:0000256" key="2">
    <source>
        <dbReference type="ARBA" id="ARBA00022729"/>
    </source>
</evidence>
<keyword evidence="8" id="KW-0472">Membrane</keyword>
<keyword evidence="3" id="KW-0677">Repeat</keyword>
<feature type="transmembrane region" description="Helical" evidence="8">
    <location>
        <begin position="1684"/>
        <end position="1706"/>
    </location>
</feature>
<feature type="compositionally biased region" description="Polar residues" evidence="7">
    <location>
        <begin position="14"/>
        <end position="23"/>
    </location>
</feature>
<dbReference type="SUPFAM" id="SSF57196">
    <property type="entry name" value="EGF/Laminin"/>
    <property type="match status" value="2"/>
</dbReference>
<keyword evidence="8" id="KW-0812">Transmembrane</keyword>
<keyword evidence="4" id="KW-1015">Disulfide bond</keyword>
<feature type="compositionally biased region" description="Polar residues" evidence="7">
    <location>
        <begin position="229"/>
        <end position="261"/>
    </location>
</feature>
<dbReference type="InterPro" id="IPR009030">
    <property type="entry name" value="Growth_fac_rcpt_cys_sf"/>
</dbReference>
<dbReference type="Pfam" id="PF25057">
    <property type="entry name" value="CUT_N"/>
    <property type="match status" value="1"/>
</dbReference>
<dbReference type="InterPro" id="IPR001507">
    <property type="entry name" value="ZP_dom"/>
</dbReference>
<feature type="domain" description="EGF-like" evidence="9">
    <location>
        <begin position="1181"/>
        <end position="1219"/>
    </location>
</feature>
<dbReference type="InterPro" id="IPR000152">
    <property type="entry name" value="EGF-type_Asp/Asn_hydroxyl_site"/>
</dbReference>
<proteinExistence type="predicted"/>
<protein>
    <submittedName>
        <fullName evidence="12">Uncharacterized protein</fullName>
    </submittedName>
</protein>
<sequence>MGLELTGKGFTSPALASTTNSEASSEKLTTEVQSTTSSETAATTPLAATGKTEASASTESTSAETEASTTIITSSSTETPTTAVASTPELPVTELTSVSTEISSPATSQTTETAESGNTTLESTTLPSSEETEQTSTAAVEKNASTASTSAITQTFGSTESSSLATVENTQTSFVPDKIITDATNSVTDGSLNTSTSASATTEFSETTISKAQTTENLSTETESATSTVVAQTSESTATAKSDISSTPSSLETTAISSTSENTKESVTTFTTSTQVPDASSESLATSLKNEVVTTTFEPTYATKETSAVFTITEVSITDTLPTSETETTFVTTDTGVTEKVLTTTSAEERKPEYTSSETVGDFTTGNPSSTTSELLPPVIIVDKSRSHEEVDENSQLRPTSTTQAVTDSTEAETSTFATISKTKCLSNDECDNDSYCERRSGVCRCKPGFEGEPPQRPCQDIDECKQNLDDCHSSSRCLNYNGGYHCVCAIGYRKNVKGICEDVDECALSNGTICDSHAVCRNLPGAYLCECNAGYTGDGYNCISIEKRHCNQNEWAKSDCGRNHFCLVNGNGKIDCDVCKNGFVMKNGICSDVNECEENSKLCHSDAICQNIMGGYQCRCQPGYAGDGHNCQDVDECGIQNSCHSQATCVNTPGSFMCECPEGWTGDGKNACLNPADQKCSKRSEVCLNGRENSACLSLKVGDKFESTCECLPNYRYNSTTLTCDDIDECAENRDNCDTANTVCVNTVGGFQCHCAAGYEGNGGICVDIDECKRGLAGCHVNAHCINRIGGVECRCGAGYTGDGTDCFPLDNRQIGGSDCSEDWVNMCRSQNKTCHIDDEEVPQCGSCMFGYQPMDGKCQPINALGNCADPAKNDCDANAECIDVRPGRHFCSCKIGFIGDGMHCDDVDECSIPRLCDFHAVCKNTNGSYECQCKEGFIGNGFKCVPANQSQNCRISPEICHTNAGCQPDGTCKCLRGYEGDGVTDCNRSSVTDGFDEGDTTTSRRPYFTTESFFTSTVTDRHCSARDRTACHVLATCDLDLSECVCRQGFMGDGYIACTRIWEDCTTDNSMCHTNATCDDETKQCQCNLGYIGDGVSCVPDKMDCIVRSNICSEMAECVARRCVCGPGFTGDGSVCMPVEPPQFIAGNCSLCHIQAICANGGCQCGQGCFGNGALCVPDPEDCLNYPGVCHMNGYCDVSSRRCSCRKGFSGNGLDCSKRISCTTDSSICHKDATCLSDGRCECNHGLMGDGVECLKPLTAAEIFGTSAPQLIHFECPSSCGSNAECINGACKCSPGYITDENSVCTDIDECKMQTAQCHPHAQCFNQEGTYECQCLAGYNGNGKECSSVVQDNPDGLKVECKDDGLNVVLIEETSSFNGRIFVRGQSENPYCTKTFNGSEALPLSFHVPIAHCDMQLEENDTLAVTVIIQKHPFFITEQAYAYRLKCTYPTATRNIMSHYNISEITTAETINTKGVEPACQLTVTNERNVTVDSAIVGQVLKLALFVLPNDSFTVLPRNCYAINLETSQRYTLTDEAGCAIDAQLFPEWTRINPSLTHAIFRTFKWPDSSMIRFECDCSACVTECPEINCEKRREEQKTKMRFARDEGAIGKSESQDALWLKNGQTVTKPAAAYSAVVVVMDDAEEQMAQKQVEDWLYKGSLHESEFFSNLDEDRICVSAPWAVICLFSIILSISLLLTMTQIYKRRISKQKHELQNHASIYNDNNSAYIKF</sequence>
<accession>A0A914YN66</accession>
<dbReference type="InterPro" id="IPR024731">
    <property type="entry name" value="NELL2-like_EGF"/>
</dbReference>
<dbReference type="InterPro" id="IPR001881">
    <property type="entry name" value="EGF-like_Ca-bd_dom"/>
</dbReference>
<dbReference type="InterPro" id="IPR051586">
    <property type="entry name" value="PKC-binding_NELL"/>
</dbReference>
<feature type="domain" description="EGF-like" evidence="9">
    <location>
        <begin position="503"/>
        <end position="544"/>
    </location>
</feature>
<dbReference type="CDD" id="cd00054">
    <property type="entry name" value="EGF_CA"/>
    <property type="match status" value="8"/>
</dbReference>
<feature type="domain" description="EGF-like" evidence="9">
    <location>
        <begin position="769"/>
        <end position="809"/>
    </location>
</feature>
<dbReference type="GO" id="GO:0005615">
    <property type="term" value="C:extracellular space"/>
    <property type="evidence" value="ECO:0007669"/>
    <property type="project" value="TreeGrafter"/>
</dbReference>
<dbReference type="GO" id="GO:0008201">
    <property type="term" value="F:heparin binding"/>
    <property type="evidence" value="ECO:0007669"/>
    <property type="project" value="TreeGrafter"/>
</dbReference>
<dbReference type="SMART" id="SM00179">
    <property type="entry name" value="EGF_CA"/>
    <property type="match status" value="9"/>
</dbReference>
<dbReference type="FunFam" id="2.10.25.10:FF:000038">
    <property type="entry name" value="Fibrillin 2"/>
    <property type="match status" value="8"/>
</dbReference>
<dbReference type="InterPro" id="IPR018097">
    <property type="entry name" value="EGF_Ca-bd_CS"/>
</dbReference>
<dbReference type="Proteomes" id="UP000887577">
    <property type="component" value="Unplaced"/>
</dbReference>
<dbReference type="InterPro" id="IPR000742">
    <property type="entry name" value="EGF"/>
</dbReference>
<feature type="domain" description="EGF-like" evidence="9">
    <location>
        <begin position="593"/>
        <end position="633"/>
    </location>
</feature>
<evidence type="ECO:0000313" key="12">
    <source>
        <dbReference type="WBParaSite" id="PSU_v2.g2316.t1"/>
    </source>
</evidence>
<feature type="compositionally biased region" description="Polar residues" evidence="7">
    <location>
        <begin position="394"/>
        <end position="412"/>
    </location>
</feature>
<feature type="domain" description="EGF-like" evidence="9">
    <location>
        <begin position="865"/>
        <end position="907"/>
    </location>
</feature>
<dbReference type="InterPro" id="IPR056953">
    <property type="entry name" value="CUT_N"/>
</dbReference>
<feature type="compositionally biased region" description="Polar residues" evidence="7">
    <location>
        <begin position="154"/>
        <end position="174"/>
    </location>
</feature>
<keyword evidence="8" id="KW-1133">Transmembrane helix</keyword>
<dbReference type="SMART" id="SM00181">
    <property type="entry name" value="EGF"/>
    <property type="match status" value="20"/>
</dbReference>
<reference evidence="12" key="1">
    <citation type="submission" date="2022-11" db="UniProtKB">
        <authorList>
            <consortium name="WormBaseParasite"/>
        </authorList>
    </citation>
    <scope>IDENTIFICATION</scope>
</reference>
<evidence type="ECO:0000256" key="4">
    <source>
        <dbReference type="ARBA" id="ARBA00023157"/>
    </source>
</evidence>
<feature type="compositionally biased region" description="Low complexity" evidence="7">
    <location>
        <begin position="119"/>
        <end position="137"/>
    </location>
</feature>
<keyword evidence="1 6" id="KW-0245">EGF-like domain</keyword>
<comment type="caution">
    <text evidence="6">Lacks conserved residue(s) required for the propagation of feature annotation.</text>
</comment>
<dbReference type="PROSITE" id="PS00010">
    <property type="entry name" value="ASX_HYDROXYL"/>
    <property type="match status" value="7"/>
</dbReference>
<dbReference type="PROSITE" id="PS01187">
    <property type="entry name" value="EGF_CA"/>
    <property type="match status" value="4"/>
</dbReference>
<evidence type="ECO:0000256" key="7">
    <source>
        <dbReference type="SAM" id="MobiDB-lite"/>
    </source>
</evidence>
<dbReference type="PROSITE" id="PS50026">
    <property type="entry name" value="EGF_3"/>
    <property type="match status" value="10"/>
</dbReference>
<feature type="region of interest" description="Disordered" evidence="7">
    <location>
        <begin position="387"/>
        <end position="412"/>
    </location>
</feature>
<keyword evidence="11" id="KW-1185">Reference proteome</keyword>
<organism evidence="11 12">
    <name type="scientific">Panagrolaimus superbus</name>
    <dbReference type="NCBI Taxonomy" id="310955"/>
    <lineage>
        <taxon>Eukaryota</taxon>
        <taxon>Metazoa</taxon>
        <taxon>Ecdysozoa</taxon>
        <taxon>Nematoda</taxon>
        <taxon>Chromadorea</taxon>
        <taxon>Rhabditida</taxon>
        <taxon>Tylenchina</taxon>
        <taxon>Panagrolaimomorpha</taxon>
        <taxon>Panagrolaimoidea</taxon>
        <taxon>Panagrolaimidae</taxon>
        <taxon>Panagrolaimus</taxon>
    </lineage>
</organism>
<feature type="domain" description="EGF-like" evidence="9">
    <location>
        <begin position="461"/>
        <end position="502"/>
    </location>
</feature>
<feature type="compositionally biased region" description="Low complexity" evidence="7">
    <location>
        <begin position="144"/>
        <end position="153"/>
    </location>
</feature>
<feature type="domain" description="EGF-like" evidence="9">
    <location>
        <begin position="634"/>
        <end position="674"/>
    </location>
</feature>
<dbReference type="Pfam" id="PF07645">
    <property type="entry name" value="EGF_CA"/>
    <property type="match status" value="4"/>
</dbReference>
<keyword evidence="5" id="KW-0325">Glycoprotein</keyword>
<feature type="compositionally biased region" description="Low complexity" evidence="7">
    <location>
        <begin position="194"/>
        <end position="228"/>
    </location>
</feature>
<feature type="region of interest" description="Disordered" evidence="7">
    <location>
        <begin position="344"/>
        <end position="374"/>
    </location>
</feature>
<evidence type="ECO:0000256" key="6">
    <source>
        <dbReference type="PROSITE-ProRule" id="PRU00076"/>
    </source>
</evidence>
<dbReference type="PROSITE" id="PS51034">
    <property type="entry name" value="ZP_2"/>
    <property type="match status" value="1"/>
</dbReference>
<feature type="region of interest" description="Disordered" evidence="7">
    <location>
        <begin position="1"/>
        <end position="283"/>
    </location>
</feature>
<evidence type="ECO:0000259" key="9">
    <source>
        <dbReference type="PROSITE" id="PS50026"/>
    </source>
</evidence>
<evidence type="ECO:0000256" key="8">
    <source>
        <dbReference type="SAM" id="Phobius"/>
    </source>
</evidence>
<feature type="compositionally biased region" description="Polar residues" evidence="7">
    <location>
        <begin position="354"/>
        <end position="374"/>
    </location>
</feature>
<feature type="compositionally biased region" description="Low complexity" evidence="7">
    <location>
        <begin position="30"/>
        <end position="89"/>
    </location>
</feature>
<evidence type="ECO:0000256" key="1">
    <source>
        <dbReference type="ARBA" id="ARBA00022536"/>
    </source>
</evidence>
<feature type="domain" description="ZP" evidence="10">
    <location>
        <begin position="1362"/>
        <end position="1599"/>
    </location>
</feature>
<dbReference type="GO" id="GO:0005509">
    <property type="term" value="F:calcium ion binding"/>
    <property type="evidence" value="ECO:0007669"/>
    <property type="project" value="InterPro"/>
</dbReference>
<feature type="compositionally biased region" description="Low complexity" evidence="7">
    <location>
        <begin position="265"/>
        <end position="274"/>
    </location>
</feature>
<evidence type="ECO:0000259" key="10">
    <source>
        <dbReference type="PROSITE" id="PS51034"/>
    </source>
</evidence>
<dbReference type="PANTHER" id="PTHR24042">
    <property type="entry name" value="NEL HOMOLOG"/>
    <property type="match status" value="1"/>
</dbReference>
<dbReference type="WBParaSite" id="PSU_v2.g2316.t1">
    <property type="protein sequence ID" value="PSU_v2.g2316.t1"/>
    <property type="gene ID" value="PSU_v2.g2316"/>
</dbReference>